<keyword evidence="3" id="KW-1185">Reference proteome</keyword>
<reference evidence="2 3" key="1">
    <citation type="submission" date="2021-03" db="EMBL/GenBank/DDBJ databases">
        <title>Sequencing the genomes of 1000 actinobacteria strains.</title>
        <authorList>
            <person name="Klenk H.-P."/>
        </authorList>
    </citation>
    <scope>NUCLEOTIDE SEQUENCE [LARGE SCALE GENOMIC DNA]</scope>
    <source>
        <strain evidence="2 3">DSM 45510</strain>
    </source>
</reference>
<keyword evidence="1" id="KW-0812">Transmembrane</keyword>
<comment type="caution">
    <text evidence="2">The sequence shown here is derived from an EMBL/GenBank/DDBJ whole genome shotgun (WGS) entry which is preliminary data.</text>
</comment>
<keyword evidence="1" id="KW-0472">Membrane</keyword>
<feature type="transmembrane region" description="Helical" evidence="1">
    <location>
        <begin position="123"/>
        <end position="143"/>
    </location>
</feature>
<organism evidence="2 3">
    <name type="scientific">Amycolatopsis magusensis</name>
    <dbReference type="NCBI Taxonomy" id="882444"/>
    <lineage>
        <taxon>Bacteria</taxon>
        <taxon>Bacillati</taxon>
        <taxon>Actinomycetota</taxon>
        <taxon>Actinomycetes</taxon>
        <taxon>Pseudonocardiales</taxon>
        <taxon>Pseudonocardiaceae</taxon>
        <taxon>Amycolatopsis</taxon>
    </lineage>
</organism>
<evidence type="ECO:0000313" key="2">
    <source>
        <dbReference type="EMBL" id="MBP2181810.1"/>
    </source>
</evidence>
<feature type="transmembrane region" description="Helical" evidence="1">
    <location>
        <begin position="155"/>
        <end position="173"/>
    </location>
</feature>
<dbReference type="Proteomes" id="UP000741013">
    <property type="component" value="Unassembled WGS sequence"/>
</dbReference>
<accession>A0ABS4PQW5</accession>
<sequence length="211" mass="22177">MDEAGEFDKAEYDSLRAELIFHQTNASAIFALNIAGMGVGVTAAAKLGSALLVLSVLSCVLWLRYSDHVMALFRIAAYLETVLRPRVTARVGEAVLGWESFLRTGFTASGFPALPSRDSRMGILVASGAFLLPPPLLCLAFVVQQAPSVSGGSRVLLLAAVACAGLIWLYTISRGVQKVRWVRAVDARLSAGARSGARGSSRPSPGGASPS</sequence>
<evidence type="ECO:0000256" key="1">
    <source>
        <dbReference type="SAM" id="Phobius"/>
    </source>
</evidence>
<protein>
    <submittedName>
        <fullName evidence="2">Uncharacterized protein</fullName>
    </submittedName>
</protein>
<proteinExistence type="predicted"/>
<dbReference type="EMBL" id="JAGGMS010000001">
    <property type="protein sequence ID" value="MBP2181810.1"/>
    <property type="molecule type" value="Genomic_DNA"/>
</dbReference>
<dbReference type="RefSeq" id="WP_209665180.1">
    <property type="nucleotide sequence ID" value="NZ_JAGGMS010000001.1"/>
</dbReference>
<gene>
    <name evidence="2" type="ORF">JOM49_003336</name>
</gene>
<evidence type="ECO:0000313" key="3">
    <source>
        <dbReference type="Proteomes" id="UP000741013"/>
    </source>
</evidence>
<feature type="transmembrane region" description="Helical" evidence="1">
    <location>
        <begin position="47"/>
        <end position="65"/>
    </location>
</feature>
<keyword evidence="1" id="KW-1133">Transmembrane helix</keyword>
<name>A0ABS4PQW5_9PSEU</name>